<dbReference type="Proteomes" id="UP000816034">
    <property type="component" value="Unassembled WGS sequence"/>
</dbReference>
<reference evidence="3 4" key="1">
    <citation type="journal article" date="2018" name="BMC Genomics">
        <title>The genome of Naegleria lovaniensis, the basis for a comparative approach to unravel pathogenicity factors of the human pathogenic amoeba N. fowleri.</title>
        <authorList>
            <person name="Liechti N."/>
            <person name="Schurch N."/>
            <person name="Bruggmann R."/>
            <person name="Wittwer M."/>
        </authorList>
    </citation>
    <scope>NUCLEOTIDE SEQUENCE [LARGE SCALE GENOMIC DNA]</scope>
    <source>
        <strain evidence="3 4">ATCC 30569</strain>
    </source>
</reference>
<evidence type="ECO:0000313" key="3">
    <source>
        <dbReference type="EMBL" id="KAG2383102.1"/>
    </source>
</evidence>
<dbReference type="GeneID" id="68096894"/>
<feature type="compositionally biased region" description="Basic and acidic residues" evidence="1">
    <location>
        <begin position="1"/>
        <end position="11"/>
    </location>
</feature>
<proteinExistence type="predicted"/>
<dbReference type="EMBL" id="PYSW02000021">
    <property type="protein sequence ID" value="KAG2383102.1"/>
    <property type="molecule type" value="Genomic_DNA"/>
</dbReference>
<protein>
    <submittedName>
        <fullName evidence="3">Uncharacterized protein</fullName>
    </submittedName>
</protein>
<keyword evidence="4" id="KW-1185">Reference proteome</keyword>
<accession>A0AA88KJB6</accession>
<dbReference type="RefSeq" id="XP_044548781.1">
    <property type="nucleotide sequence ID" value="XM_044694078.1"/>
</dbReference>
<feature type="transmembrane region" description="Helical" evidence="2">
    <location>
        <begin position="45"/>
        <end position="71"/>
    </location>
</feature>
<gene>
    <name evidence="3" type="ORF">C9374_004439</name>
</gene>
<keyword evidence="2" id="KW-1133">Transmembrane helix</keyword>
<feature type="region of interest" description="Disordered" evidence="1">
    <location>
        <begin position="1"/>
        <end position="27"/>
    </location>
</feature>
<evidence type="ECO:0000256" key="1">
    <source>
        <dbReference type="SAM" id="MobiDB-lite"/>
    </source>
</evidence>
<sequence length="239" mass="27216">MPRNAATHDIELNAPPTPSSLTSSTIDPFNAEENEENKKEIKCKAIFLSIFTIFFMLLIIPQLSLFVYFYLTVNSDPRLANDPNALVFKHANCCTIEDSRVDCVKSLNETFCKFKISFPLLYFDEEADPADTRECVISPNTTFRTLIDSNSFSVKSEIFFKYAESTVNGSKIYNATCFTDRNETFVSALPFSRLYNSYYMAAIAMGILMSGFCIAIIIGWLVVPFINMKREGPRRRRRS</sequence>
<keyword evidence="2" id="KW-0472">Membrane</keyword>
<evidence type="ECO:0000256" key="2">
    <source>
        <dbReference type="SAM" id="Phobius"/>
    </source>
</evidence>
<organism evidence="3 4">
    <name type="scientific">Naegleria lovaniensis</name>
    <name type="common">Amoeba</name>
    <dbReference type="NCBI Taxonomy" id="51637"/>
    <lineage>
        <taxon>Eukaryota</taxon>
        <taxon>Discoba</taxon>
        <taxon>Heterolobosea</taxon>
        <taxon>Tetramitia</taxon>
        <taxon>Eutetramitia</taxon>
        <taxon>Vahlkampfiidae</taxon>
        <taxon>Naegleria</taxon>
    </lineage>
</organism>
<comment type="caution">
    <text evidence="3">The sequence shown here is derived from an EMBL/GenBank/DDBJ whole genome shotgun (WGS) entry which is preliminary data.</text>
</comment>
<name>A0AA88KJB6_NAELO</name>
<dbReference type="AlphaFoldDB" id="A0AA88KJB6"/>
<feature type="transmembrane region" description="Helical" evidence="2">
    <location>
        <begin position="198"/>
        <end position="228"/>
    </location>
</feature>
<evidence type="ECO:0000313" key="4">
    <source>
        <dbReference type="Proteomes" id="UP000816034"/>
    </source>
</evidence>
<keyword evidence="2" id="KW-0812">Transmembrane</keyword>